<name>A0AAX6DSJ4_IRIPA</name>
<gene>
    <name evidence="1" type="ORF">M6B38_229720</name>
</gene>
<protein>
    <submittedName>
        <fullName evidence="1">Uncharacterized protein</fullName>
    </submittedName>
</protein>
<dbReference type="EMBL" id="JANAVB010042065">
    <property type="protein sequence ID" value="KAJ6794770.1"/>
    <property type="molecule type" value="Genomic_DNA"/>
</dbReference>
<comment type="caution">
    <text evidence="1">The sequence shown here is derived from an EMBL/GenBank/DDBJ whole genome shotgun (WGS) entry which is preliminary data.</text>
</comment>
<organism evidence="1 2">
    <name type="scientific">Iris pallida</name>
    <name type="common">Sweet iris</name>
    <dbReference type="NCBI Taxonomy" id="29817"/>
    <lineage>
        <taxon>Eukaryota</taxon>
        <taxon>Viridiplantae</taxon>
        <taxon>Streptophyta</taxon>
        <taxon>Embryophyta</taxon>
        <taxon>Tracheophyta</taxon>
        <taxon>Spermatophyta</taxon>
        <taxon>Magnoliopsida</taxon>
        <taxon>Liliopsida</taxon>
        <taxon>Asparagales</taxon>
        <taxon>Iridaceae</taxon>
        <taxon>Iridoideae</taxon>
        <taxon>Irideae</taxon>
        <taxon>Iris</taxon>
    </lineage>
</organism>
<evidence type="ECO:0000313" key="2">
    <source>
        <dbReference type="Proteomes" id="UP001140949"/>
    </source>
</evidence>
<evidence type="ECO:0000313" key="1">
    <source>
        <dbReference type="EMBL" id="KAJ6794770.1"/>
    </source>
</evidence>
<dbReference type="AlphaFoldDB" id="A0AAX6DSJ4"/>
<proteinExistence type="predicted"/>
<dbReference type="Proteomes" id="UP001140949">
    <property type="component" value="Unassembled WGS sequence"/>
</dbReference>
<keyword evidence="2" id="KW-1185">Reference proteome</keyword>
<accession>A0AAX6DSJ4</accession>
<reference evidence="1" key="1">
    <citation type="journal article" date="2023" name="GigaByte">
        <title>Genome assembly of the bearded iris, Iris pallida Lam.</title>
        <authorList>
            <person name="Bruccoleri R.E."/>
            <person name="Oakeley E.J."/>
            <person name="Faust A.M.E."/>
            <person name="Altorfer M."/>
            <person name="Dessus-Babus S."/>
            <person name="Burckhardt D."/>
            <person name="Oertli M."/>
            <person name="Naumann U."/>
            <person name="Petersen F."/>
            <person name="Wong J."/>
        </authorList>
    </citation>
    <scope>NUCLEOTIDE SEQUENCE</scope>
    <source>
        <strain evidence="1">GSM-AAB239-AS_SAM_17_03QT</strain>
    </source>
</reference>
<sequence length="103" mass="10920">MAPGAPCLPLSCLPLQPQFRLRPLWGRPFWRASRLAQSPPATTLTLAVAPPPPPLSVSLVCVPRVQLPLVGTRSWVRLGFSRGGAPALLLAGSGRLSPGRLLL</sequence>
<reference evidence="1" key="2">
    <citation type="submission" date="2023-04" db="EMBL/GenBank/DDBJ databases">
        <authorList>
            <person name="Bruccoleri R.E."/>
            <person name="Oakeley E.J."/>
            <person name="Faust A.-M."/>
            <person name="Dessus-Babus S."/>
            <person name="Altorfer M."/>
            <person name="Burckhardt D."/>
            <person name="Oertli M."/>
            <person name="Naumann U."/>
            <person name="Petersen F."/>
            <person name="Wong J."/>
        </authorList>
    </citation>
    <scope>NUCLEOTIDE SEQUENCE</scope>
    <source>
        <strain evidence="1">GSM-AAB239-AS_SAM_17_03QT</strain>
        <tissue evidence="1">Leaf</tissue>
    </source>
</reference>